<dbReference type="EMBL" id="RXPE01000004">
    <property type="protein sequence ID" value="RTR29496.1"/>
    <property type="molecule type" value="Genomic_DNA"/>
</dbReference>
<proteinExistence type="predicted"/>
<accession>A0A3S0JV18</accession>
<keyword evidence="3" id="KW-1185">Reference proteome</keyword>
<dbReference type="GO" id="GO:0016747">
    <property type="term" value="F:acyltransferase activity, transferring groups other than amino-acyl groups"/>
    <property type="evidence" value="ECO:0007669"/>
    <property type="project" value="InterPro"/>
</dbReference>
<reference evidence="2 3" key="1">
    <citation type="submission" date="2018-12" db="EMBL/GenBank/DDBJ databases">
        <title>Deinococcus radiophilus ATCC 27603 genome sequencing and assembly.</title>
        <authorList>
            <person name="Maclea K.S."/>
            <person name="Maynard C.R."/>
        </authorList>
    </citation>
    <scope>NUCLEOTIDE SEQUENCE [LARGE SCALE GENOMIC DNA]</scope>
    <source>
        <strain evidence="2 3">ATCC 27603</strain>
    </source>
</reference>
<dbReference type="Pfam" id="PF00583">
    <property type="entry name" value="Acetyltransf_1"/>
    <property type="match status" value="1"/>
</dbReference>
<dbReference type="Gene3D" id="3.40.630.30">
    <property type="match status" value="1"/>
</dbReference>
<dbReference type="InterPro" id="IPR000182">
    <property type="entry name" value="GNAT_dom"/>
</dbReference>
<protein>
    <submittedName>
        <fullName evidence="2">N-acetyltransferase</fullName>
    </submittedName>
</protein>
<dbReference type="SUPFAM" id="SSF55729">
    <property type="entry name" value="Acyl-CoA N-acyltransferases (Nat)"/>
    <property type="match status" value="1"/>
</dbReference>
<keyword evidence="2" id="KW-0808">Transferase</keyword>
<dbReference type="PROSITE" id="PS51186">
    <property type="entry name" value="GNAT"/>
    <property type="match status" value="1"/>
</dbReference>
<gene>
    <name evidence="2" type="ORF">EJ104_03275</name>
</gene>
<organism evidence="2 3">
    <name type="scientific">Deinococcus radiophilus</name>
    <dbReference type="NCBI Taxonomy" id="32062"/>
    <lineage>
        <taxon>Bacteria</taxon>
        <taxon>Thermotogati</taxon>
        <taxon>Deinococcota</taxon>
        <taxon>Deinococci</taxon>
        <taxon>Deinococcales</taxon>
        <taxon>Deinococcaceae</taxon>
        <taxon>Deinococcus</taxon>
    </lineage>
</organism>
<evidence type="ECO:0000313" key="2">
    <source>
        <dbReference type="EMBL" id="RTR29496.1"/>
    </source>
</evidence>
<name>A0A3S0JV18_9DEIO</name>
<dbReference type="InterPro" id="IPR016181">
    <property type="entry name" value="Acyl_CoA_acyltransferase"/>
</dbReference>
<evidence type="ECO:0000259" key="1">
    <source>
        <dbReference type="PROSITE" id="PS51186"/>
    </source>
</evidence>
<dbReference type="CDD" id="cd04301">
    <property type="entry name" value="NAT_SF"/>
    <property type="match status" value="1"/>
</dbReference>
<dbReference type="OrthoDB" id="187903at2"/>
<sequence>MTVFRDYPYLYHGSERYERDYLARYLRAPDMLLLLVEDAGQVVGASTALPLWHEQAALVDPFEAAGIDVSEWLYLGESVLLPPNRGRGFGHRCFDEREAHARALGLSNTAFCAVQRPADHPSRPVNYRSLTSFWEGRGYREQPDLDTVMSWQDLGEETETAKPMRFWTRQLTGR</sequence>
<comment type="caution">
    <text evidence="2">The sequence shown here is derived from an EMBL/GenBank/DDBJ whole genome shotgun (WGS) entry which is preliminary data.</text>
</comment>
<evidence type="ECO:0000313" key="3">
    <source>
        <dbReference type="Proteomes" id="UP000277766"/>
    </source>
</evidence>
<dbReference type="AlphaFoldDB" id="A0A3S0JV18"/>
<feature type="domain" description="N-acetyltransferase" evidence="1">
    <location>
        <begin position="1"/>
        <end position="165"/>
    </location>
</feature>
<dbReference type="Proteomes" id="UP000277766">
    <property type="component" value="Unassembled WGS sequence"/>
</dbReference>